<dbReference type="GO" id="GO:0071555">
    <property type="term" value="P:cell wall organization"/>
    <property type="evidence" value="ECO:0007669"/>
    <property type="project" value="UniProtKB-UniRule"/>
</dbReference>
<keyword evidence="6 7" id="KW-0961">Cell wall biogenesis/degradation</keyword>
<protein>
    <submittedName>
        <fullName evidence="10">L,D-transpeptidase</fullName>
    </submittedName>
</protein>
<dbReference type="UniPathway" id="UPA00219"/>
<dbReference type="Pfam" id="PF03734">
    <property type="entry name" value="YkuD"/>
    <property type="match status" value="1"/>
</dbReference>
<feature type="chain" id="PRO_5016802059" evidence="8">
    <location>
        <begin position="30"/>
        <end position="491"/>
    </location>
</feature>
<dbReference type="GO" id="GO:0009252">
    <property type="term" value="P:peptidoglycan biosynthetic process"/>
    <property type="evidence" value="ECO:0007669"/>
    <property type="project" value="UniProtKB-UniPathway"/>
</dbReference>
<comment type="pathway">
    <text evidence="1 7">Cell wall biogenesis; peptidoglycan biosynthesis.</text>
</comment>
<dbReference type="PANTHER" id="PTHR41533">
    <property type="entry name" value="L,D-TRANSPEPTIDASE HI_1667-RELATED"/>
    <property type="match status" value="1"/>
</dbReference>
<dbReference type="GO" id="GO:0016740">
    <property type="term" value="F:transferase activity"/>
    <property type="evidence" value="ECO:0007669"/>
    <property type="project" value="UniProtKB-KW"/>
</dbReference>
<evidence type="ECO:0000256" key="5">
    <source>
        <dbReference type="ARBA" id="ARBA00022984"/>
    </source>
</evidence>
<evidence type="ECO:0000313" key="11">
    <source>
        <dbReference type="Proteomes" id="UP000253209"/>
    </source>
</evidence>
<dbReference type="Pfam" id="PF20142">
    <property type="entry name" value="Scaffold"/>
    <property type="match status" value="1"/>
</dbReference>
<keyword evidence="3" id="KW-0808">Transferase</keyword>
<comment type="caution">
    <text evidence="10">The sequence shown here is derived from an EMBL/GenBank/DDBJ whole genome shotgun (WGS) entry which is preliminary data.</text>
</comment>
<dbReference type="PANTHER" id="PTHR41533:SF2">
    <property type="entry name" value="BLR7131 PROTEIN"/>
    <property type="match status" value="1"/>
</dbReference>
<dbReference type="PROSITE" id="PS52029">
    <property type="entry name" value="LD_TPASE"/>
    <property type="match status" value="1"/>
</dbReference>
<feature type="active site" description="Nucleophile" evidence="7">
    <location>
        <position position="404"/>
    </location>
</feature>
<evidence type="ECO:0000256" key="6">
    <source>
        <dbReference type="ARBA" id="ARBA00023316"/>
    </source>
</evidence>
<feature type="domain" description="L,D-TPase catalytic" evidence="9">
    <location>
        <begin position="254"/>
        <end position="430"/>
    </location>
</feature>
<proteinExistence type="inferred from homology"/>
<evidence type="ECO:0000256" key="3">
    <source>
        <dbReference type="ARBA" id="ARBA00022679"/>
    </source>
</evidence>
<evidence type="ECO:0000256" key="1">
    <source>
        <dbReference type="ARBA" id="ARBA00004752"/>
    </source>
</evidence>
<dbReference type="CDD" id="cd16913">
    <property type="entry name" value="YkuD_like"/>
    <property type="match status" value="1"/>
</dbReference>
<dbReference type="GO" id="GO:0008360">
    <property type="term" value="P:regulation of cell shape"/>
    <property type="evidence" value="ECO:0007669"/>
    <property type="project" value="UniProtKB-UniRule"/>
</dbReference>
<dbReference type="InterPro" id="IPR052905">
    <property type="entry name" value="LD-transpeptidase_YkuD-like"/>
</dbReference>
<sequence length="491" mass="55193">MNASHNVKTIYLLLTAIVLLTTSAPELKAAPLATINSQSGQPINDTAISAEITKLTGNSGKSGLLYFPNSVKRFYAGNKFKPAWLKGAKNLKLTWEAMLVLDCVLQFGLAHSDYHPAELSYPKLHAMVDTPANFSDSEKARFDIMLTDALLTLMNHLHYGKLNPVFTANKIDNGVAATGFKAENTLTNALATGNIMKTIANVQPKLPEYFKLQNHLRLLNGQYLDDCYDIPEKDVRLVTINMERLRWINADHDAYIHINIPSFVLRFYQPDTVYQFKVIVGKPATPTPVLQSEVSYFTTAPDWKVPARIFAKELLPKAIKDNTFLERNQFAIYNNKGALIVPTVETLKQIQKAPGIYYARQSSGCDNSLGLIVFRFKNAYSVYLHDTPEKKLFERGQRAFSHGCIRVENAGKLAELILHRDGAGNKIPQVRTAMNTYQTKTFTLKRPIPIEITYITCEVKDGELITYQDIYNKDKALEMALYNVTDTLAMK</sequence>
<dbReference type="Gene3D" id="2.40.440.10">
    <property type="entry name" value="L,D-transpeptidase catalytic domain-like"/>
    <property type="match status" value="1"/>
</dbReference>
<dbReference type="InterPro" id="IPR045380">
    <property type="entry name" value="LD_TPept_scaffold_dom"/>
</dbReference>
<dbReference type="InterPro" id="IPR038063">
    <property type="entry name" value="Transpep_catalytic_dom"/>
</dbReference>
<keyword evidence="4 7" id="KW-0133">Cell shape</keyword>
<evidence type="ECO:0000259" key="9">
    <source>
        <dbReference type="PROSITE" id="PS52029"/>
    </source>
</evidence>
<dbReference type="AlphaFoldDB" id="A0A367GQV1"/>
<dbReference type="SUPFAM" id="SSF141523">
    <property type="entry name" value="L,D-transpeptidase catalytic domain-like"/>
    <property type="match status" value="1"/>
</dbReference>
<evidence type="ECO:0000256" key="8">
    <source>
        <dbReference type="SAM" id="SignalP"/>
    </source>
</evidence>
<feature type="signal peptide" evidence="8">
    <location>
        <begin position="1"/>
        <end position="29"/>
    </location>
</feature>
<evidence type="ECO:0000256" key="2">
    <source>
        <dbReference type="ARBA" id="ARBA00005992"/>
    </source>
</evidence>
<dbReference type="Proteomes" id="UP000253209">
    <property type="component" value="Unassembled WGS sequence"/>
</dbReference>
<name>A0A367GQV1_9SPHI</name>
<keyword evidence="8" id="KW-0732">Signal</keyword>
<feature type="active site" description="Proton donor/acceptor" evidence="7">
    <location>
        <position position="385"/>
    </location>
</feature>
<comment type="similarity">
    <text evidence="2">Belongs to the YkuD family.</text>
</comment>
<evidence type="ECO:0000313" key="10">
    <source>
        <dbReference type="EMBL" id="RCH55455.1"/>
    </source>
</evidence>
<keyword evidence="5 7" id="KW-0573">Peptidoglycan synthesis</keyword>
<accession>A0A367GQV1</accession>
<evidence type="ECO:0000256" key="7">
    <source>
        <dbReference type="PROSITE-ProRule" id="PRU01373"/>
    </source>
</evidence>
<organism evidence="10 11">
    <name type="scientific">Mucilaginibacter hurinus</name>
    <dbReference type="NCBI Taxonomy" id="2201324"/>
    <lineage>
        <taxon>Bacteria</taxon>
        <taxon>Pseudomonadati</taxon>
        <taxon>Bacteroidota</taxon>
        <taxon>Sphingobacteriia</taxon>
        <taxon>Sphingobacteriales</taxon>
        <taxon>Sphingobacteriaceae</taxon>
        <taxon>Mucilaginibacter</taxon>
    </lineage>
</organism>
<gene>
    <name evidence="10" type="ORF">DJ568_06050</name>
</gene>
<reference evidence="10 11" key="1">
    <citation type="submission" date="2018-05" db="EMBL/GenBank/DDBJ databases">
        <title>Mucilaginibacter hurinus sp. nov., isolated from briquette warehouse soil.</title>
        <authorList>
            <person name="Choi L."/>
        </authorList>
    </citation>
    <scope>NUCLEOTIDE SEQUENCE [LARGE SCALE GENOMIC DNA]</scope>
    <source>
        <strain evidence="10 11">ZR32</strain>
    </source>
</reference>
<dbReference type="GO" id="GO:0004180">
    <property type="term" value="F:carboxypeptidase activity"/>
    <property type="evidence" value="ECO:0007669"/>
    <property type="project" value="UniProtKB-ARBA"/>
</dbReference>
<evidence type="ECO:0000256" key="4">
    <source>
        <dbReference type="ARBA" id="ARBA00022960"/>
    </source>
</evidence>
<keyword evidence="11" id="KW-1185">Reference proteome</keyword>
<dbReference type="InterPro" id="IPR005490">
    <property type="entry name" value="LD_TPept_cat_dom"/>
</dbReference>
<dbReference type="EMBL" id="QGDC01000003">
    <property type="protein sequence ID" value="RCH55455.1"/>
    <property type="molecule type" value="Genomic_DNA"/>
</dbReference>